<dbReference type="Pfam" id="PF01602">
    <property type="entry name" value="Adaptin_N"/>
    <property type="match status" value="1"/>
</dbReference>
<keyword evidence="4" id="KW-0472">Membrane</keyword>
<gene>
    <name evidence="7" type="ORF">PPRIM_AZ9-3.1.T0080257</name>
</gene>
<dbReference type="InterPro" id="IPR026739">
    <property type="entry name" value="AP_beta"/>
</dbReference>
<keyword evidence="2" id="KW-0813">Transport</keyword>
<evidence type="ECO:0000313" key="8">
    <source>
        <dbReference type="Proteomes" id="UP000688137"/>
    </source>
</evidence>
<feature type="domain" description="Clathrin/coatomer adaptor adaptin-like N-terminal" evidence="6">
    <location>
        <begin position="24"/>
        <end position="527"/>
    </location>
</feature>
<dbReference type="GO" id="GO:0006886">
    <property type="term" value="P:intracellular protein transport"/>
    <property type="evidence" value="ECO:0007669"/>
    <property type="project" value="InterPro"/>
</dbReference>
<dbReference type="EMBL" id="CAJJDM010000004">
    <property type="protein sequence ID" value="CAD8044691.1"/>
    <property type="molecule type" value="Genomic_DNA"/>
</dbReference>
<dbReference type="AlphaFoldDB" id="A0A8S1JR77"/>
<feature type="compositionally biased region" description="Low complexity" evidence="5">
    <location>
        <begin position="605"/>
        <end position="627"/>
    </location>
</feature>
<dbReference type="OMA" id="TPMIREQ"/>
<evidence type="ECO:0000256" key="3">
    <source>
        <dbReference type="ARBA" id="ARBA00022927"/>
    </source>
</evidence>
<keyword evidence="8" id="KW-1185">Reference proteome</keyword>
<feature type="region of interest" description="Disordered" evidence="5">
    <location>
        <begin position="605"/>
        <end position="630"/>
    </location>
</feature>
<evidence type="ECO:0000256" key="5">
    <source>
        <dbReference type="SAM" id="MobiDB-lite"/>
    </source>
</evidence>
<evidence type="ECO:0000259" key="6">
    <source>
        <dbReference type="Pfam" id="PF01602"/>
    </source>
</evidence>
<reference evidence="7" key="1">
    <citation type="submission" date="2021-01" db="EMBL/GenBank/DDBJ databases">
        <authorList>
            <consortium name="Genoscope - CEA"/>
            <person name="William W."/>
        </authorList>
    </citation>
    <scope>NUCLEOTIDE SEQUENCE</scope>
</reference>
<dbReference type="GO" id="GO:0030117">
    <property type="term" value="C:membrane coat"/>
    <property type="evidence" value="ECO:0007669"/>
    <property type="project" value="InterPro"/>
</dbReference>
<protein>
    <recommendedName>
        <fullName evidence="6">Clathrin/coatomer adaptor adaptin-like N-terminal domain-containing protein</fullName>
    </recommendedName>
</protein>
<evidence type="ECO:0000313" key="7">
    <source>
        <dbReference type="EMBL" id="CAD8044691.1"/>
    </source>
</evidence>
<accession>A0A8S1JR77</accession>
<dbReference type="GO" id="GO:0016192">
    <property type="term" value="P:vesicle-mediated transport"/>
    <property type="evidence" value="ECO:0007669"/>
    <property type="project" value="InterPro"/>
</dbReference>
<name>A0A8S1JR77_PARPR</name>
<dbReference type="GO" id="GO:0012505">
    <property type="term" value="C:endomembrane system"/>
    <property type="evidence" value="ECO:0007669"/>
    <property type="project" value="UniProtKB-SubCell"/>
</dbReference>
<comment type="caution">
    <text evidence="7">The sequence shown here is derived from an EMBL/GenBank/DDBJ whole genome shotgun (WGS) entry which is preliminary data.</text>
</comment>
<evidence type="ECO:0000256" key="1">
    <source>
        <dbReference type="ARBA" id="ARBA00004308"/>
    </source>
</evidence>
<sequence length="658" mass="76106">MLSVLPDKIGKAFGNGTLAISQSRNNKLAELINSKYTEDLVEAIRILYCQYLQNKDLTLYMSRIINLLPREDLELKRLCQILISEFAAQPNARTSKSQGDVLILATAPIFKDLTNLNTSIKLNALKTLSSLRIQELTPMLFTAIKKIQADKNPLVRRSVALSILKMHDMCSDDVQPDDYNDIINFLLKDTHQTRLYAIYVIFKITGDLTILHKYYFQLIKDLLNFNNFDLERALQLLYQYSVMYFKEGDKDLIKLLDACEILLRLPYPGIVLAISRLYLQFPQESRIKKLIRTVVKFLNIGSESKFIILQMLHQLALSYPLYVKEHYRALSILQIEKLYCKLLKLEILSLLIDENNFNNILEELLYQARSNQPQLVAVAVKLLSKTTIKFPKFIKRTIKSLLDILKTGSSDTKNHVIASFCNLISTQDNKLPLLAICLQNIDDISDIRYKATVIKLLRLEIEQIPTIAAENLRKLSLNFSQQHENVKYEILLLSHQLLAIHQEQQIELLHQYIMTLAKFDSSLLVRDLYRTLAKCVDFKENIVQEEENSSTLPIETQKLPIGSLSHLVGMHLPGLKLPTYLNEDTSEKRKAEIIVAPQKVEQHQQQQQQQQLKQQPQSQKQQQTQQVENKKEVLKKVEEDVKKHYQNLDQVLNDFFTD</sequence>
<comment type="subcellular location">
    <subcellularLocation>
        <location evidence="1">Endomembrane system</location>
    </subcellularLocation>
</comment>
<proteinExistence type="predicted"/>
<dbReference type="PANTHER" id="PTHR11134">
    <property type="entry name" value="ADAPTOR COMPLEX SUBUNIT BETA FAMILY MEMBER"/>
    <property type="match status" value="1"/>
</dbReference>
<keyword evidence="3" id="KW-0653">Protein transport</keyword>
<dbReference type="FunFam" id="1.25.10.10:FF:001606">
    <property type="entry name" value="Uncharacterized protein"/>
    <property type="match status" value="1"/>
</dbReference>
<evidence type="ECO:0000256" key="2">
    <source>
        <dbReference type="ARBA" id="ARBA00022448"/>
    </source>
</evidence>
<evidence type="ECO:0000256" key="4">
    <source>
        <dbReference type="ARBA" id="ARBA00023136"/>
    </source>
</evidence>
<dbReference type="Proteomes" id="UP000688137">
    <property type="component" value="Unassembled WGS sequence"/>
</dbReference>
<dbReference type="InterPro" id="IPR002553">
    <property type="entry name" value="Clathrin/coatomer_adapt-like_N"/>
</dbReference>
<organism evidence="7 8">
    <name type="scientific">Paramecium primaurelia</name>
    <dbReference type="NCBI Taxonomy" id="5886"/>
    <lineage>
        <taxon>Eukaryota</taxon>
        <taxon>Sar</taxon>
        <taxon>Alveolata</taxon>
        <taxon>Ciliophora</taxon>
        <taxon>Intramacronucleata</taxon>
        <taxon>Oligohymenophorea</taxon>
        <taxon>Peniculida</taxon>
        <taxon>Parameciidae</taxon>
        <taxon>Paramecium</taxon>
    </lineage>
</organism>